<comment type="caution">
    <text evidence="5">The sequence shown here is derived from an EMBL/GenBank/DDBJ whole genome shotgun (WGS) entry which is preliminary data.</text>
</comment>
<feature type="domain" description="BON" evidence="4">
    <location>
        <begin position="130"/>
        <end position="197"/>
    </location>
</feature>
<accession>A0A934TSF5</accession>
<gene>
    <name evidence="5" type="ORF">JJB11_08580</name>
</gene>
<evidence type="ECO:0000256" key="2">
    <source>
        <dbReference type="SAM" id="MobiDB-lite"/>
    </source>
</evidence>
<feature type="compositionally biased region" description="Low complexity" evidence="2">
    <location>
        <begin position="203"/>
        <end position="225"/>
    </location>
</feature>
<name>A0A934TSF5_9BURK</name>
<dbReference type="PROSITE" id="PS50914">
    <property type="entry name" value="BON"/>
    <property type="match status" value="2"/>
</dbReference>
<dbReference type="AlphaFoldDB" id="A0A934TSF5"/>
<feature type="region of interest" description="Disordered" evidence="2">
    <location>
        <begin position="203"/>
        <end position="247"/>
    </location>
</feature>
<dbReference type="Proteomes" id="UP000630528">
    <property type="component" value="Unassembled WGS sequence"/>
</dbReference>
<evidence type="ECO:0000313" key="6">
    <source>
        <dbReference type="Proteomes" id="UP000630528"/>
    </source>
</evidence>
<sequence length="247" mass="25351">MNRAVSFSRLSLLPLAAALLAGALAGCAPLIVGGAAAGAVMMASDRRSSGAQVDDEAIELRAASRLSDAFGDRAHIAIASYNRQVLLTGEVPNDAAKQQAEQIVSRVDNVRGIVNELVVALPSSLTQRSSDTLITGEVRASFVDASDLQANAFRVVTQRGVVYLMGRVTAREAERATSIARQIAGVQRVVRIFEIVTPDELRASGITPPGGAASAPAPASTATPAPVTPPAAAEPPASAGPVVTPVR</sequence>
<keyword evidence="6" id="KW-1185">Reference proteome</keyword>
<dbReference type="Pfam" id="PF04972">
    <property type="entry name" value="BON"/>
    <property type="match status" value="2"/>
</dbReference>
<dbReference type="PANTHER" id="PTHR34606">
    <property type="entry name" value="BON DOMAIN-CONTAINING PROTEIN"/>
    <property type="match status" value="1"/>
</dbReference>
<dbReference type="InterPro" id="IPR051686">
    <property type="entry name" value="Lipoprotein_DolP"/>
</dbReference>
<dbReference type="PROSITE" id="PS51257">
    <property type="entry name" value="PROKAR_LIPOPROTEIN"/>
    <property type="match status" value="1"/>
</dbReference>
<reference evidence="5" key="1">
    <citation type="journal article" date="2012" name="J. Microbiol. Biotechnol.">
        <title>Ramlibacter ginsenosidimutans sp. nov., with ginsenoside-converting activity.</title>
        <authorList>
            <person name="Wang L."/>
            <person name="An D.S."/>
            <person name="Kim S.G."/>
            <person name="Jin F.X."/>
            <person name="Kim S.C."/>
            <person name="Lee S.T."/>
            <person name="Im W.T."/>
        </authorList>
    </citation>
    <scope>NUCLEOTIDE SEQUENCE</scope>
    <source>
        <strain evidence="5">KACC 17527</strain>
    </source>
</reference>
<feature type="signal peptide" evidence="3">
    <location>
        <begin position="1"/>
        <end position="25"/>
    </location>
</feature>
<evidence type="ECO:0000256" key="3">
    <source>
        <dbReference type="SAM" id="SignalP"/>
    </source>
</evidence>
<reference evidence="5" key="2">
    <citation type="submission" date="2021-01" db="EMBL/GenBank/DDBJ databases">
        <authorList>
            <person name="Kang M."/>
        </authorList>
    </citation>
    <scope>NUCLEOTIDE SEQUENCE</scope>
    <source>
        <strain evidence="5">KACC 17527</strain>
    </source>
</reference>
<feature type="domain" description="BON" evidence="4">
    <location>
        <begin position="54"/>
        <end position="121"/>
    </location>
</feature>
<proteinExistence type="predicted"/>
<evidence type="ECO:0000313" key="5">
    <source>
        <dbReference type="EMBL" id="MBK6006151.1"/>
    </source>
</evidence>
<evidence type="ECO:0000256" key="1">
    <source>
        <dbReference type="ARBA" id="ARBA00022729"/>
    </source>
</evidence>
<dbReference type="RefSeq" id="WP_201168475.1">
    <property type="nucleotide sequence ID" value="NZ_JAEPWM010000002.1"/>
</dbReference>
<dbReference type="InterPro" id="IPR014004">
    <property type="entry name" value="Transpt-assoc_nodulatn_dom_bac"/>
</dbReference>
<dbReference type="EMBL" id="JAEPWM010000002">
    <property type="protein sequence ID" value="MBK6006151.1"/>
    <property type="molecule type" value="Genomic_DNA"/>
</dbReference>
<dbReference type="PANTHER" id="PTHR34606:SF4">
    <property type="entry name" value="OUTER MEMBRANE LIPOPROTEIN DOLP"/>
    <property type="match status" value="1"/>
</dbReference>
<dbReference type="InterPro" id="IPR007055">
    <property type="entry name" value="BON_dom"/>
</dbReference>
<evidence type="ECO:0000259" key="4">
    <source>
        <dbReference type="PROSITE" id="PS50914"/>
    </source>
</evidence>
<dbReference type="SMART" id="SM00749">
    <property type="entry name" value="BON"/>
    <property type="match status" value="2"/>
</dbReference>
<feature type="chain" id="PRO_5037128762" evidence="3">
    <location>
        <begin position="26"/>
        <end position="247"/>
    </location>
</feature>
<keyword evidence="1 3" id="KW-0732">Signal</keyword>
<protein>
    <submittedName>
        <fullName evidence="5">BON domain-containing protein</fullName>
    </submittedName>
</protein>
<dbReference type="Gene3D" id="3.30.1340.30">
    <property type="match status" value="1"/>
</dbReference>
<organism evidence="5 6">
    <name type="scientific">Ramlibacter ginsenosidimutans</name>
    <dbReference type="NCBI Taxonomy" id="502333"/>
    <lineage>
        <taxon>Bacteria</taxon>
        <taxon>Pseudomonadati</taxon>
        <taxon>Pseudomonadota</taxon>
        <taxon>Betaproteobacteria</taxon>
        <taxon>Burkholderiales</taxon>
        <taxon>Comamonadaceae</taxon>
        <taxon>Ramlibacter</taxon>
    </lineage>
</organism>